<evidence type="ECO:0000256" key="1">
    <source>
        <dbReference type="SAM" id="MobiDB-lite"/>
    </source>
</evidence>
<feature type="region of interest" description="Disordered" evidence="1">
    <location>
        <begin position="1"/>
        <end position="51"/>
    </location>
</feature>
<sequence>MQNDLHLQQRSKRYSVSEDPLHPWSDIAKNEENEAEKEQRRTGKPSQVEWDDEADFIIDEEDDLPYPGYVNNNQSLF</sequence>
<feature type="compositionally biased region" description="Basic and acidic residues" evidence="1">
    <location>
        <begin position="28"/>
        <end position="41"/>
    </location>
</feature>
<organism evidence="2 3">
    <name type="scientific">Panagrolaimus superbus</name>
    <dbReference type="NCBI Taxonomy" id="310955"/>
    <lineage>
        <taxon>Eukaryota</taxon>
        <taxon>Metazoa</taxon>
        <taxon>Ecdysozoa</taxon>
        <taxon>Nematoda</taxon>
        <taxon>Chromadorea</taxon>
        <taxon>Rhabditida</taxon>
        <taxon>Tylenchina</taxon>
        <taxon>Panagrolaimomorpha</taxon>
        <taxon>Panagrolaimoidea</taxon>
        <taxon>Panagrolaimidae</taxon>
        <taxon>Panagrolaimus</taxon>
    </lineage>
</organism>
<accession>A0A914YSK1</accession>
<evidence type="ECO:0000313" key="3">
    <source>
        <dbReference type="WBParaSite" id="PSU_v2.g20389.t1"/>
    </source>
</evidence>
<dbReference type="Proteomes" id="UP000887577">
    <property type="component" value="Unplaced"/>
</dbReference>
<dbReference type="WBParaSite" id="PSU_v2.g20389.t1">
    <property type="protein sequence ID" value="PSU_v2.g20389.t1"/>
    <property type="gene ID" value="PSU_v2.g20389"/>
</dbReference>
<protein>
    <submittedName>
        <fullName evidence="3">Uncharacterized protein</fullName>
    </submittedName>
</protein>
<reference evidence="3" key="1">
    <citation type="submission" date="2022-11" db="UniProtKB">
        <authorList>
            <consortium name="WormBaseParasite"/>
        </authorList>
    </citation>
    <scope>IDENTIFICATION</scope>
</reference>
<keyword evidence="2" id="KW-1185">Reference proteome</keyword>
<evidence type="ECO:0000313" key="2">
    <source>
        <dbReference type="Proteomes" id="UP000887577"/>
    </source>
</evidence>
<dbReference type="AlphaFoldDB" id="A0A914YSK1"/>
<name>A0A914YSK1_9BILA</name>
<proteinExistence type="predicted"/>